<evidence type="ECO:0000256" key="4">
    <source>
        <dbReference type="SAM" id="MobiDB-lite"/>
    </source>
</evidence>
<evidence type="ECO:0000313" key="6">
    <source>
        <dbReference type="Proteomes" id="UP000177626"/>
    </source>
</evidence>
<dbReference type="GO" id="GO:0005840">
    <property type="term" value="C:ribosome"/>
    <property type="evidence" value="ECO:0007669"/>
    <property type="project" value="UniProtKB-KW"/>
</dbReference>
<keyword evidence="3" id="KW-0687">Ribonucleoprotein</keyword>
<dbReference type="NCBIfam" id="TIGR00166">
    <property type="entry name" value="S6"/>
    <property type="match status" value="1"/>
</dbReference>
<dbReference type="InterPro" id="IPR000529">
    <property type="entry name" value="Ribosomal_bS6"/>
</dbReference>
<comment type="function">
    <text evidence="3">Binds together with bS18 to 16S ribosomal RNA.</text>
</comment>
<comment type="similarity">
    <text evidence="1 3">Belongs to the bacterial ribosomal protein bS6 family.</text>
</comment>
<keyword evidence="3" id="KW-0694">RNA-binding</keyword>
<dbReference type="Gene3D" id="3.30.70.60">
    <property type="match status" value="1"/>
</dbReference>
<evidence type="ECO:0000256" key="2">
    <source>
        <dbReference type="ARBA" id="ARBA00035294"/>
    </source>
</evidence>
<dbReference type="GO" id="GO:0006412">
    <property type="term" value="P:translation"/>
    <property type="evidence" value="ECO:0007669"/>
    <property type="project" value="UniProtKB-UniRule"/>
</dbReference>
<organism evidence="5 6">
    <name type="scientific">Candidatus Komeilibacteria bacterium RIFOXYC1_FULL_37_11</name>
    <dbReference type="NCBI Taxonomy" id="1798555"/>
    <lineage>
        <taxon>Bacteria</taxon>
        <taxon>Candidatus Komeiliibacteriota</taxon>
    </lineage>
</organism>
<protein>
    <recommendedName>
        <fullName evidence="2 3">Small ribosomal subunit protein bS6</fullName>
    </recommendedName>
</protein>
<proteinExistence type="inferred from homology"/>
<feature type="compositionally biased region" description="Basic and acidic residues" evidence="4">
    <location>
        <begin position="133"/>
        <end position="144"/>
    </location>
</feature>
<dbReference type="AlphaFoldDB" id="A0A1G2BWP4"/>
<keyword evidence="3" id="KW-0699">rRNA-binding</keyword>
<dbReference type="InterPro" id="IPR035980">
    <property type="entry name" value="Ribosomal_bS6_sf"/>
</dbReference>
<evidence type="ECO:0000256" key="3">
    <source>
        <dbReference type="HAMAP-Rule" id="MF_00360"/>
    </source>
</evidence>
<evidence type="ECO:0000256" key="1">
    <source>
        <dbReference type="ARBA" id="ARBA00009512"/>
    </source>
</evidence>
<dbReference type="GO" id="GO:0003735">
    <property type="term" value="F:structural constituent of ribosome"/>
    <property type="evidence" value="ECO:0007669"/>
    <property type="project" value="InterPro"/>
</dbReference>
<dbReference type="GO" id="GO:0019843">
    <property type="term" value="F:rRNA binding"/>
    <property type="evidence" value="ECO:0007669"/>
    <property type="project" value="UniProtKB-UniRule"/>
</dbReference>
<dbReference type="EMBL" id="MHKQ01000019">
    <property type="protein sequence ID" value="OGY93583.1"/>
    <property type="molecule type" value="Genomic_DNA"/>
</dbReference>
<dbReference type="SUPFAM" id="SSF54995">
    <property type="entry name" value="Ribosomal protein S6"/>
    <property type="match status" value="1"/>
</dbReference>
<keyword evidence="3 5" id="KW-0689">Ribosomal protein</keyword>
<dbReference type="InterPro" id="IPR014717">
    <property type="entry name" value="Transl_elong_EF1B/ribsomal_bS6"/>
</dbReference>
<dbReference type="Pfam" id="PF01250">
    <property type="entry name" value="Ribosomal_S6"/>
    <property type="match status" value="1"/>
</dbReference>
<dbReference type="HAMAP" id="MF_00360">
    <property type="entry name" value="Ribosomal_bS6"/>
    <property type="match status" value="1"/>
</dbReference>
<evidence type="ECO:0000313" key="5">
    <source>
        <dbReference type="EMBL" id="OGY93583.1"/>
    </source>
</evidence>
<reference evidence="5 6" key="1">
    <citation type="journal article" date="2016" name="Nat. Commun.">
        <title>Thousands of microbial genomes shed light on interconnected biogeochemical processes in an aquifer system.</title>
        <authorList>
            <person name="Anantharaman K."/>
            <person name="Brown C.T."/>
            <person name="Hug L.A."/>
            <person name="Sharon I."/>
            <person name="Castelle C.J."/>
            <person name="Probst A.J."/>
            <person name="Thomas B.C."/>
            <person name="Singh A."/>
            <person name="Wilkins M.J."/>
            <person name="Karaoz U."/>
            <person name="Brodie E.L."/>
            <person name="Williams K.H."/>
            <person name="Hubbard S.S."/>
            <person name="Banfield J.F."/>
        </authorList>
    </citation>
    <scope>NUCLEOTIDE SEQUENCE [LARGE SCALE GENOMIC DNA]</scope>
</reference>
<sequence length="170" mass="19826">MKYELSFIISPAIAETDHTSVNQEALDYLKGIDAKVTREPYFMGRRKLAYPIAKQKHGFYVCLEFEVADGKKLPELDTKLKHNTSLLRYLIIRLENRTQNVTVDFAKMEERDRAKTKVMANKKSKTPTTRAPFKRETYFSKSKPEATQPKVRLEDIDKRLDEILEDPKID</sequence>
<name>A0A1G2BWP4_9BACT</name>
<comment type="caution">
    <text evidence="5">The sequence shown here is derived from an EMBL/GenBank/DDBJ whole genome shotgun (WGS) entry which is preliminary data.</text>
</comment>
<feature type="region of interest" description="Disordered" evidence="4">
    <location>
        <begin position="115"/>
        <end position="151"/>
    </location>
</feature>
<feature type="compositionally biased region" description="Basic residues" evidence="4">
    <location>
        <begin position="116"/>
        <end position="125"/>
    </location>
</feature>
<gene>
    <name evidence="3" type="primary">rpsF</name>
    <name evidence="5" type="ORF">A2406_04420</name>
</gene>
<dbReference type="GO" id="GO:1990904">
    <property type="term" value="C:ribonucleoprotein complex"/>
    <property type="evidence" value="ECO:0007669"/>
    <property type="project" value="UniProtKB-KW"/>
</dbReference>
<dbReference type="InterPro" id="IPR020814">
    <property type="entry name" value="Ribosomal_S6_plastid/chlpt"/>
</dbReference>
<accession>A0A1G2BWP4</accession>
<dbReference type="CDD" id="cd00473">
    <property type="entry name" value="bS6"/>
    <property type="match status" value="1"/>
</dbReference>
<dbReference type="Proteomes" id="UP000177626">
    <property type="component" value="Unassembled WGS sequence"/>
</dbReference>